<gene>
    <name evidence="2" type="ORF">NDU88_011143</name>
</gene>
<dbReference type="Proteomes" id="UP001066276">
    <property type="component" value="Chromosome 6"/>
</dbReference>
<evidence type="ECO:0000256" key="1">
    <source>
        <dbReference type="SAM" id="MobiDB-lite"/>
    </source>
</evidence>
<protein>
    <submittedName>
        <fullName evidence="2">Uncharacterized protein</fullName>
    </submittedName>
</protein>
<evidence type="ECO:0000313" key="3">
    <source>
        <dbReference type="Proteomes" id="UP001066276"/>
    </source>
</evidence>
<proteinExistence type="predicted"/>
<sequence length="169" mass="18730">MNAINAPRQLKQTDLDRQLELPAPSRAKSGPESRFSYPCDEHDGVGNPSGRIPESLPRHQDNVDTIGVIGNPDIQVPKGMKREDGVRAARALEKEDAGGDAEKNRGRNQEKEQRTPTEKPKTFSVKDTTTNKEAIEGRELRHVPGGTWLNQGYMRTYDCTVHSVPDVSS</sequence>
<evidence type="ECO:0000313" key="2">
    <source>
        <dbReference type="EMBL" id="KAJ1144849.1"/>
    </source>
</evidence>
<name>A0AAV7QYD4_PLEWA</name>
<organism evidence="2 3">
    <name type="scientific">Pleurodeles waltl</name>
    <name type="common">Iberian ribbed newt</name>
    <dbReference type="NCBI Taxonomy" id="8319"/>
    <lineage>
        <taxon>Eukaryota</taxon>
        <taxon>Metazoa</taxon>
        <taxon>Chordata</taxon>
        <taxon>Craniata</taxon>
        <taxon>Vertebrata</taxon>
        <taxon>Euteleostomi</taxon>
        <taxon>Amphibia</taxon>
        <taxon>Batrachia</taxon>
        <taxon>Caudata</taxon>
        <taxon>Salamandroidea</taxon>
        <taxon>Salamandridae</taxon>
        <taxon>Pleurodelinae</taxon>
        <taxon>Pleurodeles</taxon>
    </lineage>
</organism>
<reference evidence="2" key="1">
    <citation type="journal article" date="2022" name="bioRxiv">
        <title>Sequencing and chromosome-scale assembly of the giantPleurodeles waltlgenome.</title>
        <authorList>
            <person name="Brown T."/>
            <person name="Elewa A."/>
            <person name="Iarovenko S."/>
            <person name="Subramanian E."/>
            <person name="Araus A.J."/>
            <person name="Petzold A."/>
            <person name="Susuki M."/>
            <person name="Suzuki K.-i.T."/>
            <person name="Hayashi T."/>
            <person name="Toyoda A."/>
            <person name="Oliveira C."/>
            <person name="Osipova E."/>
            <person name="Leigh N.D."/>
            <person name="Simon A."/>
            <person name="Yun M.H."/>
        </authorList>
    </citation>
    <scope>NUCLEOTIDE SEQUENCE</scope>
    <source>
        <strain evidence="2">20211129_DDA</strain>
        <tissue evidence="2">Liver</tissue>
    </source>
</reference>
<comment type="caution">
    <text evidence="2">The sequence shown here is derived from an EMBL/GenBank/DDBJ whole genome shotgun (WGS) entry which is preliminary data.</text>
</comment>
<feature type="compositionally biased region" description="Basic and acidic residues" evidence="1">
    <location>
        <begin position="80"/>
        <end position="121"/>
    </location>
</feature>
<keyword evidence="3" id="KW-1185">Reference proteome</keyword>
<dbReference type="EMBL" id="JANPWB010000010">
    <property type="protein sequence ID" value="KAJ1144849.1"/>
    <property type="molecule type" value="Genomic_DNA"/>
</dbReference>
<feature type="region of interest" description="Disordered" evidence="1">
    <location>
        <begin position="1"/>
        <end position="132"/>
    </location>
</feature>
<dbReference type="AlphaFoldDB" id="A0AAV7QYD4"/>
<accession>A0AAV7QYD4</accession>